<dbReference type="InterPro" id="IPR011527">
    <property type="entry name" value="ABC1_TM_dom"/>
</dbReference>
<keyword evidence="7 9" id="KW-1133">Transmembrane helix</keyword>
<comment type="subcellular location">
    <subcellularLocation>
        <location evidence="1">Cell membrane</location>
        <topology evidence="1">Multi-pass membrane protein</topology>
    </subcellularLocation>
</comment>
<dbReference type="FunFam" id="3.40.50.300:FF:000221">
    <property type="entry name" value="Multidrug ABC transporter ATP-binding protein"/>
    <property type="match status" value="1"/>
</dbReference>
<dbReference type="SMART" id="SM00382">
    <property type="entry name" value="AAA"/>
    <property type="match status" value="1"/>
</dbReference>
<evidence type="ECO:0000313" key="12">
    <source>
        <dbReference type="EMBL" id="KAJ9150194.1"/>
    </source>
</evidence>
<evidence type="ECO:0000256" key="9">
    <source>
        <dbReference type="SAM" id="Phobius"/>
    </source>
</evidence>
<dbReference type="PROSITE" id="PS50929">
    <property type="entry name" value="ABC_TM1F"/>
    <property type="match status" value="1"/>
</dbReference>
<dbReference type="SUPFAM" id="SSF52540">
    <property type="entry name" value="P-loop containing nucleoside triphosphate hydrolases"/>
    <property type="match status" value="1"/>
</dbReference>
<dbReference type="GO" id="GO:0005524">
    <property type="term" value="F:ATP binding"/>
    <property type="evidence" value="ECO:0007669"/>
    <property type="project" value="UniProtKB-KW"/>
</dbReference>
<dbReference type="Gene3D" id="1.20.1560.10">
    <property type="entry name" value="ABC transporter type 1, transmembrane domain"/>
    <property type="match status" value="1"/>
</dbReference>
<dbReference type="EMBL" id="JANBVO010000008">
    <property type="protein sequence ID" value="KAJ9150194.1"/>
    <property type="molecule type" value="Genomic_DNA"/>
</dbReference>
<dbReference type="GO" id="GO:0016887">
    <property type="term" value="F:ATP hydrolysis activity"/>
    <property type="evidence" value="ECO:0007669"/>
    <property type="project" value="InterPro"/>
</dbReference>
<dbReference type="AlphaFoldDB" id="A0AA38VLC5"/>
<evidence type="ECO:0000256" key="8">
    <source>
        <dbReference type="ARBA" id="ARBA00023136"/>
    </source>
</evidence>
<evidence type="ECO:0000256" key="7">
    <source>
        <dbReference type="ARBA" id="ARBA00022989"/>
    </source>
</evidence>
<feature type="domain" description="ABC transmembrane type-1" evidence="11">
    <location>
        <begin position="87"/>
        <end position="365"/>
    </location>
</feature>
<keyword evidence="5" id="KW-0547">Nucleotide-binding</keyword>
<dbReference type="InterPro" id="IPR039421">
    <property type="entry name" value="Type_1_exporter"/>
</dbReference>
<evidence type="ECO:0000256" key="1">
    <source>
        <dbReference type="ARBA" id="ARBA00004651"/>
    </source>
</evidence>
<feature type="transmembrane region" description="Helical" evidence="9">
    <location>
        <begin position="24"/>
        <end position="41"/>
    </location>
</feature>
<gene>
    <name evidence="12" type="ORF">NKR23_g3757</name>
</gene>
<dbReference type="GO" id="GO:0005774">
    <property type="term" value="C:vacuolar membrane"/>
    <property type="evidence" value="ECO:0007669"/>
    <property type="project" value="TreeGrafter"/>
</dbReference>
<accession>A0AA38VLC5</accession>
<dbReference type="InterPro" id="IPR017871">
    <property type="entry name" value="ABC_transporter-like_CS"/>
</dbReference>
<keyword evidence="2" id="KW-0813">Transport</keyword>
<evidence type="ECO:0000256" key="2">
    <source>
        <dbReference type="ARBA" id="ARBA00022448"/>
    </source>
</evidence>
<keyword evidence="6" id="KW-0067">ATP-binding</keyword>
<dbReference type="GO" id="GO:0140359">
    <property type="term" value="F:ABC-type transporter activity"/>
    <property type="evidence" value="ECO:0007669"/>
    <property type="project" value="InterPro"/>
</dbReference>
<dbReference type="SUPFAM" id="SSF90123">
    <property type="entry name" value="ABC transporter transmembrane region"/>
    <property type="match status" value="1"/>
</dbReference>
<dbReference type="PANTHER" id="PTHR24221:SF651">
    <property type="entry name" value="HEAVY METAL TOLERANCE PROTEIN"/>
    <property type="match status" value="1"/>
</dbReference>
<dbReference type="PROSITE" id="PS50893">
    <property type="entry name" value="ABC_TRANSPORTER_2"/>
    <property type="match status" value="1"/>
</dbReference>
<dbReference type="GO" id="GO:0005886">
    <property type="term" value="C:plasma membrane"/>
    <property type="evidence" value="ECO:0007669"/>
    <property type="project" value="UniProtKB-SubCell"/>
</dbReference>
<keyword evidence="8 9" id="KW-0472">Membrane</keyword>
<keyword evidence="3" id="KW-1003">Cell membrane</keyword>
<evidence type="ECO:0000256" key="3">
    <source>
        <dbReference type="ARBA" id="ARBA00022475"/>
    </source>
</evidence>
<comment type="caution">
    <text evidence="12">The sequence shown here is derived from an EMBL/GenBank/DDBJ whole genome shotgun (WGS) entry which is preliminary data.</text>
</comment>
<dbReference type="Gene3D" id="3.40.50.300">
    <property type="entry name" value="P-loop containing nucleotide triphosphate hydrolases"/>
    <property type="match status" value="1"/>
</dbReference>
<dbReference type="InterPro" id="IPR003593">
    <property type="entry name" value="AAA+_ATPase"/>
</dbReference>
<proteinExistence type="predicted"/>
<keyword evidence="13" id="KW-1185">Reference proteome</keyword>
<sequence length="641" mass="72492">MATPSESWLFQPKLEIMGFSLSDIPLMIYPVLLSVPFLYGIKSFSWKRRQSLVQHWTKHYEDFKILSPYILPEDKSALRGYLKQVTLVAVCTVAMRITNLLTPVLLRQIVDALTSREGHFPWVEIIAYVLVRQPISQTLQSIHWNTLFQIESITSDRLTTTLYNKLMSLSADYHDARRPSDAFSTVATSGYSLSRFVASIIFDKIPCLIDLVIAMIAFWRIFDGNLALVAALIALVYVVISALMTPKKSEGWERSLNLRRKRDDQGSDTLANWATVSAFNRVEYEKTRFAALVEEVRDGRVESIMARQLLDSRKDMIMAGGLVAVSLLASYQIRYGGRSVGDFIMLLTFWGDLAFPLQNLVHWLSWIEEFFTEARRMLDILKEEPTVRDREGAPQFVFKRGDIEFEGVGFSYDGKRPAVQDVSFRLEGGKTIAIVGETGGGKSTLLKLLYRMYDPAKGSIKIDGQDVRDVRLSSLMEHISIVPQIIGVFNASILDNLKYGRLDATQEQCEEACQAAALHKKISSFPKGYDELVGPKGTKLSGGELQRLAIARALLRDSHIVLFDEAMSSLDSETEWAIQERMRRWCADKTVVIVAHRLATIAHADLILAVKDGRIVEAGCQEELLEKKGYYYSLWSKQKLV</sequence>
<keyword evidence="4 9" id="KW-0812">Transmembrane</keyword>
<feature type="domain" description="ABC transporter" evidence="10">
    <location>
        <begin position="403"/>
        <end position="637"/>
    </location>
</feature>
<protein>
    <submittedName>
        <fullName evidence="12">Heavy metal tolerance protein</fullName>
    </submittedName>
</protein>
<name>A0AA38VLC5_9PEZI</name>
<dbReference type="Proteomes" id="UP001174694">
    <property type="component" value="Unassembled WGS sequence"/>
</dbReference>
<evidence type="ECO:0000259" key="10">
    <source>
        <dbReference type="PROSITE" id="PS50893"/>
    </source>
</evidence>
<dbReference type="InterPro" id="IPR003439">
    <property type="entry name" value="ABC_transporter-like_ATP-bd"/>
</dbReference>
<dbReference type="InterPro" id="IPR036640">
    <property type="entry name" value="ABC1_TM_sf"/>
</dbReference>
<dbReference type="PANTHER" id="PTHR24221">
    <property type="entry name" value="ATP-BINDING CASSETTE SUB-FAMILY B"/>
    <property type="match status" value="1"/>
</dbReference>
<dbReference type="PROSITE" id="PS00211">
    <property type="entry name" value="ABC_TRANSPORTER_1"/>
    <property type="match status" value="1"/>
</dbReference>
<evidence type="ECO:0000256" key="6">
    <source>
        <dbReference type="ARBA" id="ARBA00022840"/>
    </source>
</evidence>
<reference evidence="12" key="1">
    <citation type="submission" date="2022-07" db="EMBL/GenBank/DDBJ databases">
        <title>Fungi with potential for degradation of polypropylene.</title>
        <authorList>
            <person name="Gostincar C."/>
        </authorList>
    </citation>
    <scope>NUCLEOTIDE SEQUENCE</scope>
    <source>
        <strain evidence="12">EXF-13308</strain>
    </source>
</reference>
<evidence type="ECO:0000256" key="5">
    <source>
        <dbReference type="ARBA" id="ARBA00022741"/>
    </source>
</evidence>
<dbReference type="InterPro" id="IPR027417">
    <property type="entry name" value="P-loop_NTPase"/>
</dbReference>
<evidence type="ECO:0000313" key="13">
    <source>
        <dbReference type="Proteomes" id="UP001174694"/>
    </source>
</evidence>
<dbReference type="Pfam" id="PF00005">
    <property type="entry name" value="ABC_tran"/>
    <property type="match status" value="1"/>
</dbReference>
<organism evidence="12 13">
    <name type="scientific">Pleurostoma richardsiae</name>
    <dbReference type="NCBI Taxonomy" id="41990"/>
    <lineage>
        <taxon>Eukaryota</taxon>
        <taxon>Fungi</taxon>
        <taxon>Dikarya</taxon>
        <taxon>Ascomycota</taxon>
        <taxon>Pezizomycotina</taxon>
        <taxon>Sordariomycetes</taxon>
        <taxon>Sordariomycetidae</taxon>
        <taxon>Calosphaeriales</taxon>
        <taxon>Pleurostomataceae</taxon>
        <taxon>Pleurostoma</taxon>
    </lineage>
</organism>
<feature type="transmembrane region" description="Helical" evidence="9">
    <location>
        <begin position="228"/>
        <end position="245"/>
    </location>
</feature>
<evidence type="ECO:0000256" key="4">
    <source>
        <dbReference type="ARBA" id="ARBA00022692"/>
    </source>
</evidence>
<dbReference type="Pfam" id="PF00664">
    <property type="entry name" value="ABC_membrane"/>
    <property type="match status" value="1"/>
</dbReference>
<evidence type="ECO:0000259" key="11">
    <source>
        <dbReference type="PROSITE" id="PS50929"/>
    </source>
</evidence>